<dbReference type="GO" id="GO:0003677">
    <property type="term" value="F:DNA binding"/>
    <property type="evidence" value="ECO:0007669"/>
    <property type="project" value="InterPro"/>
</dbReference>
<gene>
    <name evidence="4" type="ORF">LSP00402_LOCUS3087</name>
</gene>
<dbReference type="SMART" id="SM00427">
    <property type="entry name" value="H2B"/>
    <property type="match status" value="1"/>
</dbReference>
<feature type="chain" id="PRO_5030632875" description="Core Histone H2A/H2B/H3 domain-containing protein" evidence="2">
    <location>
        <begin position="24"/>
        <end position="141"/>
    </location>
</feature>
<evidence type="ECO:0000259" key="3">
    <source>
        <dbReference type="Pfam" id="PF00125"/>
    </source>
</evidence>
<keyword evidence="2" id="KW-0732">Signal</keyword>
<dbReference type="GO" id="GO:0030527">
    <property type="term" value="F:structural constituent of chromatin"/>
    <property type="evidence" value="ECO:0007669"/>
    <property type="project" value="InterPro"/>
</dbReference>
<dbReference type="EMBL" id="HBHP01004992">
    <property type="protein sequence ID" value="CAD9750215.1"/>
    <property type="molecule type" value="Transcribed_RNA"/>
</dbReference>
<dbReference type="PANTHER" id="PTHR23428">
    <property type="entry name" value="HISTONE H2B"/>
    <property type="match status" value="1"/>
</dbReference>
<dbReference type="InterPro" id="IPR007125">
    <property type="entry name" value="H2A/H2B/H3"/>
</dbReference>
<evidence type="ECO:0000313" key="4">
    <source>
        <dbReference type="EMBL" id="CAD9750215.1"/>
    </source>
</evidence>
<reference evidence="4" key="1">
    <citation type="submission" date="2021-01" db="EMBL/GenBank/DDBJ databases">
        <authorList>
            <person name="Corre E."/>
            <person name="Pelletier E."/>
            <person name="Niang G."/>
            <person name="Scheremetjew M."/>
            <person name="Finn R."/>
            <person name="Kale V."/>
            <person name="Holt S."/>
            <person name="Cochrane G."/>
            <person name="Meng A."/>
            <person name="Brown T."/>
            <person name="Cohen L."/>
        </authorList>
    </citation>
    <scope>NUCLEOTIDE SEQUENCE</scope>
    <source>
        <strain evidence="4">CCMP622</strain>
    </source>
</reference>
<sequence length="141" mass="15335">MARIRLSEMAIVAFLVAVLLSSAVISLQASGRGPLGKKGKRRAIPMVVPSPKIYSVLKQIHPEMRISKKAMKVMNDLVADQFEKIATEANKMLQMHGKTTLTAREIQASVRLLLPGELAKHAVSRGTKALAMYNRAKTASG</sequence>
<protein>
    <recommendedName>
        <fullName evidence="3">Core Histone H2A/H2B/H3 domain-containing protein</fullName>
    </recommendedName>
</protein>
<comment type="similarity">
    <text evidence="1">Belongs to the histone H2B family.</text>
</comment>
<dbReference type="FunFam" id="1.10.20.10:FF:000043">
    <property type="entry name" value="Histone H2B"/>
    <property type="match status" value="1"/>
</dbReference>
<feature type="signal peptide" evidence="2">
    <location>
        <begin position="1"/>
        <end position="23"/>
    </location>
</feature>
<dbReference type="GO" id="GO:0000786">
    <property type="term" value="C:nucleosome"/>
    <property type="evidence" value="ECO:0007669"/>
    <property type="project" value="InterPro"/>
</dbReference>
<dbReference type="InterPro" id="IPR000558">
    <property type="entry name" value="Histone_H2B"/>
</dbReference>
<dbReference type="SUPFAM" id="SSF47113">
    <property type="entry name" value="Histone-fold"/>
    <property type="match status" value="1"/>
</dbReference>
<dbReference type="Gene3D" id="1.10.20.10">
    <property type="entry name" value="Histone, subunit A"/>
    <property type="match status" value="1"/>
</dbReference>
<feature type="domain" description="Core Histone H2A/H2B/H3" evidence="3">
    <location>
        <begin position="52"/>
        <end position="112"/>
    </location>
</feature>
<accession>A0A7S2X8V9</accession>
<dbReference type="InterPro" id="IPR009072">
    <property type="entry name" value="Histone-fold"/>
</dbReference>
<proteinExistence type="inferred from homology"/>
<evidence type="ECO:0000256" key="1">
    <source>
        <dbReference type="ARBA" id="ARBA00006846"/>
    </source>
</evidence>
<dbReference type="PRINTS" id="PR00621">
    <property type="entry name" value="HISTONEH2B"/>
</dbReference>
<organism evidence="4">
    <name type="scientific">Lotharella oceanica</name>
    <dbReference type="NCBI Taxonomy" id="641309"/>
    <lineage>
        <taxon>Eukaryota</taxon>
        <taxon>Sar</taxon>
        <taxon>Rhizaria</taxon>
        <taxon>Cercozoa</taxon>
        <taxon>Chlorarachniophyceae</taxon>
        <taxon>Lotharella</taxon>
    </lineage>
</organism>
<dbReference type="GO" id="GO:0046982">
    <property type="term" value="F:protein heterodimerization activity"/>
    <property type="evidence" value="ECO:0007669"/>
    <property type="project" value="InterPro"/>
</dbReference>
<dbReference type="GO" id="GO:0005634">
    <property type="term" value="C:nucleus"/>
    <property type="evidence" value="ECO:0007669"/>
    <property type="project" value="UniProtKB-ARBA"/>
</dbReference>
<name>A0A7S2X8V9_9EUKA</name>
<evidence type="ECO:0000256" key="2">
    <source>
        <dbReference type="SAM" id="SignalP"/>
    </source>
</evidence>
<dbReference type="Pfam" id="PF00125">
    <property type="entry name" value="Histone"/>
    <property type="match status" value="1"/>
</dbReference>
<dbReference type="CDD" id="cd22910">
    <property type="entry name" value="HFD_H2B"/>
    <property type="match status" value="1"/>
</dbReference>
<dbReference type="AlphaFoldDB" id="A0A7S2X8V9"/>